<dbReference type="AlphaFoldDB" id="A0A0C6F4C2"/>
<evidence type="ECO:0000313" key="2">
    <source>
        <dbReference type="Proteomes" id="UP000061432"/>
    </source>
</evidence>
<reference evidence="1 2" key="1">
    <citation type="journal article" date="2015" name="Genome Announc.">
        <title>Complete Genome Sequence of Methylobacterium aquaticum Strain 22A, Isolated from Racomitrium japonicum Moss.</title>
        <authorList>
            <person name="Tani A."/>
            <person name="Ogura Y."/>
            <person name="Hayashi T."/>
            <person name="Kimbara K."/>
        </authorList>
    </citation>
    <scope>NUCLEOTIDE SEQUENCE [LARGE SCALE GENOMIC DNA]</scope>
    <source>
        <strain evidence="1 2">MA-22A</strain>
    </source>
</reference>
<dbReference type="OrthoDB" id="7999732at2"/>
<dbReference type="STRING" id="270351.Maq22A_c22805"/>
<protein>
    <submittedName>
        <fullName evidence="1">Uncharacterized protein</fullName>
    </submittedName>
</protein>
<evidence type="ECO:0000313" key="1">
    <source>
        <dbReference type="EMBL" id="BAQ47531.1"/>
    </source>
</evidence>
<sequence>MYKVTGTDPTGRALTFACGTDLQALDKVRELMGRGFRDISVSDPKGKKISGTAFEHSVGLDYD</sequence>
<dbReference type="EMBL" id="AP014704">
    <property type="protein sequence ID" value="BAQ47531.1"/>
    <property type="molecule type" value="Genomic_DNA"/>
</dbReference>
<dbReference type="KEGG" id="maqu:Maq22A_c22805"/>
<proteinExistence type="predicted"/>
<accession>A0A0C6F4C2</accession>
<dbReference type="PATRIC" id="fig|270351.10.peg.4399"/>
<organism evidence="1 2">
    <name type="scientific">Methylobacterium aquaticum</name>
    <dbReference type="NCBI Taxonomy" id="270351"/>
    <lineage>
        <taxon>Bacteria</taxon>
        <taxon>Pseudomonadati</taxon>
        <taxon>Pseudomonadota</taxon>
        <taxon>Alphaproteobacteria</taxon>
        <taxon>Hyphomicrobiales</taxon>
        <taxon>Methylobacteriaceae</taxon>
        <taxon>Methylobacterium</taxon>
    </lineage>
</organism>
<name>A0A0C6F4C2_9HYPH</name>
<dbReference type="RefSeq" id="WP_060848467.1">
    <property type="nucleotide sequence ID" value="NZ_AP014704.1"/>
</dbReference>
<reference evidence="2" key="2">
    <citation type="submission" date="2015-01" db="EMBL/GenBank/DDBJ databases">
        <title>Complete genome sequence of Methylobacterium aquaticum strain 22A.</title>
        <authorList>
            <person name="Tani A."/>
            <person name="Ogura Y."/>
            <person name="Hayashi T."/>
        </authorList>
    </citation>
    <scope>NUCLEOTIDE SEQUENCE [LARGE SCALE GENOMIC DNA]</scope>
    <source>
        <strain evidence="2">MA-22A</strain>
    </source>
</reference>
<dbReference type="Proteomes" id="UP000061432">
    <property type="component" value="Chromosome"/>
</dbReference>
<gene>
    <name evidence="1" type="ORF">Maq22A_c22805</name>
</gene>